<dbReference type="SUPFAM" id="SSF118352">
    <property type="entry name" value="HSP33 redox switch-like"/>
    <property type="match status" value="1"/>
</dbReference>
<dbReference type="Gene3D" id="3.55.30.10">
    <property type="entry name" value="Hsp33 domain"/>
    <property type="match status" value="1"/>
</dbReference>
<evidence type="ECO:0000256" key="3">
    <source>
        <dbReference type="ARBA" id="ARBA00023157"/>
    </source>
</evidence>
<evidence type="ECO:0000313" key="6">
    <source>
        <dbReference type="EMBL" id="MST98018.1"/>
    </source>
</evidence>
<gene>
    <name evidence="6" type="ORF">FYJ85_13310</name>
</gene>
<dbReference type="GO" id="GO:0051082">
    <property type="term" value="F:unfolded protein binding"/>
    <property type="evidence" value="ECO:0007669"/>
    <property type="project" value="InterPro"/>
</dbReference>
<organism evidence="6 7">
    <name type="scientific">Victivallis lenta</name>
    <dbReference type="NCBI Taxonomy" id="2606640"/>
    <lineage>
        <taxon>Bacteria</taxon>
        <taxon>Pseudomonadati</taxon>
        <taxon>Lentisphaerota</taxon>
        <taxon>Lentisphaeria</taxon>
        <taxon>Victivallales</taxon>
        <taxon>Victivallaceae</taxon>
        <taxon>Victivallis</taxon>
    </lineage>
</organism>
<dbReference type="PANTHER" id="PTHR30111">
    <property type="entry name" value="33 KDA CHAPERONIN"/>
    <property type="match status" value="1"/>
</dbReference>
<dbReference type="RefSeq" id="WP_154419153.1">
    <property type="nucleotide sequence ID" value="NZ_VUNS01000014.1"/>
</dbReference>
<evidence type="ECO:0000256" key="4">
    <source>
        <dbReference type="ARBA" id="ARBA00023186"/>
    </source>
</evidence>
<evidence type="ECO:0000256" key="2">
    <source>
        <dbReference type="ARBA" id="ARBA00022833"/>
    </source>
</evidence>
<dbReference type="Proteomes" id="UP000435649">
    <property type="component" value="Unassembled WGS sequence"/>
</dbReference>
<dbReference type="AlphaFoldDB" id="A0A844G6D5"/>
<evidence type="ECO:0000256" key="5">
    <source>
        <dbReference type="ARBA" id="ARBA00023284"/>
    </source>
</evidence>
<dbReference type="InterPro" id="IPR016154">
    <property type="entry name" value="Heat_shock_Hsp33_C"/>
</dbReference>
<keyword evidence="4" id="KW-0143">Chaperone</keyword>
<comment type="caution">
    <text evidence="6">The sequence shown here is derived from an EMBL/GenBank/DDBJ whole genome shotgun (WGS) entry which is preliminary data.</text>
</comment>
<dbReference type="PANTHER" id="PTHR30111:SF1">
    <property type="entry name" value="33 KDA CHAPERONIN"/>
    <property type="match status" value="1"/>
</dbReference>
<keyword evidence="5" id="KW-0676">Redox-active center</keyword>
<dbReference type="InterPro" id="IPR016153">
    <property type="entry name" value="Heat_shock_Hsp33_N"/>
</dbReference>
<accession>A0A844G6D5</accession>
<keyword evidence="1" id="KW-0963">Cytoplasm</keyword>
<protein>
    <submittedName>
        <fullName evidence="6">Hsp33 family molecular chaperone HslO</fullName>
    </submittedName>
</protein>
<evidence type="ECO:0000256" key="1">
    <source>
        <dbReference type="ARBA" id="ARBA00022490"/>
    </source>
</evidence>
<dbReference type="GO" id="GO:0044183">
    <property type="term" value="F:protein folding chaperone"/>
    <property type="evidence" value="ECO:0007669"/>
    <property type="project" value="TreeGrafter"/>
</dbReference>
<dbReference type="GO" id="GO:0005737">
    <property type="term" value="C:cytoplasm"/>
    <property type="evidence" value="ECO:0007669"/>
    <property type="project" value="InterPro"/>
</dbReference>
<dbReference type="Gene3D" id="3.90.1280.10">
    <property type="entry name" value="HSP33 redox switch-like"/>
    <property type="match status" value="1"/>
</dbReference>
<keyword evidence="2" id="KW-0862">Zinc</keyword>
<proteinExistence type="predicted"/>
<keyword evidence="7" id="KW-1185">Reference proteome</keyword>
<dbReference type="GO" id="GO:0042026">
    <property type="term" value="P:protein refolding"/>
    <property type="evidence" value="ECO:0007669"/>
    <property type="project" value="TreeGrafter"/>
</dbReference>
<evidence type="ECO:0000313" key="7">
    <source>
        <dbReference type="Proteomes" id="UP000435649"/>
    </source>
</evidence>
<keyword evidence="3" id="KW-1015">Disulfide bond</keyword>
<reference evidence="6 7" key="1">
    <citation type="submission" date="2019-08" db="EMBL/GenBank/DDBJ databases">
        <title>In-depth cultivation of the pig gut microbiome towards novel bacterial diversity and tailored functional studies.</title>
        <authorList>
            <person name="Wylensek D."/>
            <person name="Hitch T.C.A."/>
            <person name="Clavel T."/>
        </authorList>
    </citation>
    <scope>NUCLEOTIDE SEQUENCE [LARGE SCALE GENOMIC DNA]</scope>
    <source>
        <strain evidence="6 7">BBE-744-WT-12</strain>
    </source>
</reference>
<dbReference type="EMBL" id="VUNS01000014">
    <property type="protein sequence ID" value="MST98018.1"/>
    <property type="molecule type" value="Genomic_DNA"/>
</dbReference>
<dbReference type="Pfam" id="PF01430">
    <property type="entry name" value="HSP33"/>
    <property type="match status" value="1"/>
</dbReference>
<dbReference type="SUPFAM" id="SSF64397">
    <property type="entry name" value="Hsp33 domain"/>
    <property type="match status" value="1"/>
</dbReference>
<sequence length="296" mass="32210">MEHVAQDYLSYAVVKEEAVRLAVGSFRELASETIIRHDADPVAGRLLADAFSSAALTGTMLGRGERLSVRFGYAGPAGSIVVDAGSDGCLRGFIRNPHVMEEADSVEVACGEDGATVRSTRSRHGRILRSGESKSAFILPSSALAYHLSVSEEIESELRCEIELQADPAEPVKSALGVLLQAMPGCDLSEFDHMRRKLQMPEAGEILRTRFGSAPEEGVRLLLAFLLERMDLPAFQLQPLPAARFHCGCSAEALRKTALQILGREEIEKLLAENPNPALRCQFCNTEYHFSAADLP</sequence>
<name>A0A844G6D5_9BACT</name>
<dbReference type="InterPro" id="IPR000397">
    <property type="entry name" value="Heat_shock_Hsp33"/>
</dbReference>